<dbReference type="PANTHER" id="PTHR47585">
    <property type="match status" value="1"/>
</dbReference>
<evidence type="ECO:0000259" key="2">
    <source>
        <dbReference type="Pfam" id="PF23544"/>
    </source>
</evidence>
<gene>
    <name evidence="3" type="ORF">PAC_15829</name>
</gene>
<dbReference type="Pfam" id="PF07287">
    <property type="entry name" value="AtuA"/>
    <property type="match status" value="1"/>
</dbReference>
<dbReference type="Pfam" id="PF23544">
    <property type="entry name" value="AtuA_ferredoxin"/>
    <property type="match status" value="1"/>
</dbReference>
<evidence type="ECO:0000259" key="1">
    <source>
        <dbReference type="Pfam" id="PF07287"/>
    </source>
</evidence>
<feature type="domain" description="Acyclic terpene utilisation N-terminal" evidence="1">
    <location>
        <begin position="15"/>
        <end position="454"/>
    </location>
</feature>
<dbReference type="InterPro" id="IPR010839">
    <property type="entry name" value="AtuA_N"/>
</dbReference>
<dbReference type="Proteomes" id="UP000184330">
    <property type="component" value="Unassembled WGS sequence"/>
</dbReference>
<proteinExistence type="predicted"/>
<keyword evidence="4" id="KW-1185">Reference proteome</keyword>
<protein>
    <recommendedName>
        <fullName evidence="5">DUF1446 domain protein</fullName>
    </recommendedName>
</protein>
<evidence type="ECO:0000313" key="4">
    <source>
        <dbReference type="Proteomes" id="UP000184330"/>
    </source>
</evidence>
<evidence type="ECO:0000313" key="3">
    <source>
        <dbReference type="EMBL" id="CZR65929.1"/>
    </source>
</evidence>
<dbReference type="InterPro" id="IPR056362">
    <property type="entry name" value="AtuA-like_ferredoxin_dom"/>
</dbReference>
<evidence type="ECO:0008006" key="5">
    <source>
        <dbReference type="Google" id="ProtNLM"/>
    </source>
</evidence>
<dbReference type="PANTHER" id="PTHR47585:SF1">
    <property type="entry name" value="DUF1446 DOMAIN-CONTAINING PROTEIN"/>
    <property type="match status" value="1"/>
</dbReference>
<accession>A0A1L7XLL6</accession>
<sequence>MGKNVEQRGTRPLYVGNVAGSSADRLDGCLGMLSMLRGDTVIDVITGDWLAEVTLAALALNPQVGYEASFLDAFNLALESYLAYPNPELKIIVNAGALKPQQLAIEVQRILDTKGAHKKVAYVTGDNILGDLDGIDVQPLTTATGPFPAWREKFSGILSANAYIGCWGIVEALNNGADIVICGRCTDASPTMGAATWWHRWQANSFDQLAGSLVAGHLIECGCYVTGGNFCGFQEILPSDYYNISFPIAVISQDGTTVIEKQPDQNGIVTVETVKSQLLYELQDVIGDLSDIECEQVGPHQVRVFGTKGLPGPEMLKAAILSLGGYQAEFSVYATGLHIEQKAKMFQAMAEKRLEKSKFQTIEFQTYGVSREDPQSQLQSTVQIRQVISWVFAQAAEESTLLRKNFLRPVLGDQLQCFPGLTQNFEFRSADPKTYCTYFPGLVPASAAQQRVHFLHKSEPGGVMDESAVDICNNPVVTKVCDLPRQVDIQSTNPVQLDLFGDLVMRALGEVVYARSGDKGANVNVGFYCPGDNDKQKKWDWLRSFLTTEQLRLLLKAENHPGMYIERCEFEGIRAVHFVLHGILGAGVSSSSKMDALGKVRLHPFPLHFAFDFPSFYSMCSQSVFTPERGRIPQSASGTGAEGICRMNFKMQLYRQKFKSLFPSTFDSFLIEALDLFDPNLNGILMCI</sequence>
<feature type="domain" description="AtuA-like ferredoxin-fold" evidence="2">
    <location>
        <begin position="508"/>
        <end position="599"/>
    </location>
</feature>
<dbReference type="OrthoDB" id="10265871at2759"/>
<dbReference type="EMBL" id="FJOG01000033">
    <property type="protein sequence ID" value="CZR65929.1"/>
    <property type="molecule type" value="Genomic_DNA"/>
</dbReference>
<reference evidence="3 4" key="1">
    <citation type="submission" date="2016-03" db="EMBL/GenBank/DDBJ databases">
        <authorList>
            <person name="Ploux O."/>
        </authorList>
    </citation>
    <scope>NUCLEOTIDE SEQUENCE [LARGE SCALE GENOMIC DNA]</scope>
    <source>
        <strain evidence="3 4">UAMH 11012</strain>
    </source>
</reference>
<name>A0A1L7XLL6_9HELO</name>
<organism evidence="3 4">
    <name type="scientific">Phialocephala subalpina</name>
    <dbReference type="NCBI Taxonomy" id="576137"/>
    <lineage>
        <taxon>Eukaryota</taxon>
        <taxon>Fungi</taxon>
        <taxon>Dikarya</taxon>
        <taxon>Ascomycota</taxon>
        <taxon>Pezizomycotina</taxon>
        <taxon>Leotiomycetes</taxon>
        <taxon>Helotiales</taxon>
        <taxon>Mollisiaceae</taxon>
        <taxon>Phialocephala</taxon>
        <taxon>Phialocephala fortinii species complex</taxon>
    </lineage>
</organism>
<dbReference type="AlphaFoldDB" id="A0A1L7XLL6"/>